<dbReference type="Gene3D" id="3.30.160.60">
    <property type="entry name" value="Classic Zinc Finger"/>
    <property type="match status" value="2"/>
</dbReference>
<evidence type="ECO:0000313" key="8">
    <source>
        <dbReference type="Proteomes" id="UP000466442"/>
    </source>
</evidence>
<keyword evidence="8" id="KW-1185">Reference proteome</keyword>
<dbReference type="SMART" id="SM00355">
    <property type="entry name" value="ZnF_C2H2"/>
    <property type="match status" value="5"/>
</dbReference>
<evidence type="ECO:0000256" key="2">
    <source>
        <dbReference type="ARBA" id="ARBA00022737"/>
    </source>
</evidence>
<feature type="domain" description="C2H2-type" evidence="6">
    <location>
        <begin position="98"/>
        <end position="125"/>
    </location>
</feature>
<comment type="caution">
    <text evidence="7">The sequence shown here is derived from an EMBL/GenBank/DDBJ whole genome shotgun (WGS) entry which is preliminary data.</text>
</comment>
<evidence type="ECO:0000256" key="4">
    <source>
        <dbReference type="ARBA" id="ARBA00022833"/>
    </source>
</evidence>
<keyword evidence="1" id="KW-0479">Metal-binding</keyword>
<feature type="domain" description="C2H2-type" evidence="6">
    <location>
        <begin position="27"/>
        <end position="54"/>
    </location>
</feature>
<dbReference type="AlphaFoldDB" id="A0A8S9WJQ0"/>
<dbReference type="PANTHER" id="PTHR24403">
    <property type="entry name" value="ZINC FINGER PROTEIN"/>
    <property type="match status" value="1"/>
</dbReference>
<name>A0A8S9WJQ0_APOLU</name>
<dbReference type="InterPro" id="IPR036236">
    <property type="entry name" value="Znf_C2H2_sf"/>
</dbReference>
<accession>A0A8S9WJQ0</accession>
<sequence>MDFIQDPKKDFFVRHVKSVGEMVHQNFVCPSCHRSYKYYRNLAAHQKLECGVERQFPCPHCPYKAAHKNHLKSHIICSSRDVDGRHVCLACNHINEKFVCYTCFKMYKRRQHLNRHQRLECGKEPTFVCPHCSYKGLNKKFVCHTCFKMYKHRHHLNRHQRLECGKEPNFACPHCPYRAHQKGTLKSHMAIKHLQLM</sequence>
<dbReference type="EMBL" id="WIXP02000101">
    <property type="protein sequence ID" value="KAF6197383.1"/>
    <property type="molecule type" value="Genomic_DNA"/>
</dbReference>
<evidence type="ECO:0000256" key="1">
    <source>
        <dbReference type="ARBA" id="ARBA00022723"/>
    </source>
</evidence>
<reference evidence="7" key="1">
    <citation type="journal article" date="2021" name="Mol. Ecol. Resour.">
        <title>Apolygus lucorum genome provides insights into omnivorousness and mesophyll feeding.</title>
        <authorList>
            <person name="Liu Y."/>
            <person name="Liu H."/>
            <person name="Wang H."/>
            <person name="Huang T."/>
            <person name="Liu B."/>
            <person name="Yang B."/>
            <person name="Yin L."/>
            <person name="Li B."/>
            <person name="Zhang Y."/>
            <person name="Zhang S."/>
            <person name="Jiang F."/>
            <person name="Zhang X."/>
            <person name="Ren Y."/>
            <person name="Wang B."/>
            <person name="Wang S."/>
            <person name="Lu Y."/>
            <person name="Wu K."/>
            <person name="Fan W."/>
            <person name="Wang G."/>
        </authorList>
    </citation>
    <scope>NUCLEOTIDE SEQUENCE</scope>
    <source>
        <strain evidence="7">12Hb</strain>
    </source>
</reference>
<dbReference type="Proteomes" id="UP000466442">
    <property type="component" value="Unassembled WGS sequence"/>
</dbReference>
<feature type="domain" description="C2H2-type" evidence="6">
    <location>
        <begin position="141"/>
        <end position="168"/>
    </location>
</feature>
<dbReference type="PROSITE" id="PS50157">
    <property type="entry name" value="ZINC_FINGER_C2H2_2"/>
    <property type="match status" value="3"/>
</dbReference>
<dbReference type="GO" id="GO:0005634">
    <property type="term" value="C:nucleus"/>
    <property type="evidence" value="ECO:0007669"/>
    <property type="project" value="TreeGrafter"/>
</dbReference>
<dbReference type="Pfam" id="PF00096">
    <property type="entry name" value="zf-C2H2"/>
    <property type="match status" value="3"/>
</dbReference>
<evidence type="ECO:0000259" key="6">
    <source>
        <dbReference type="PROSITE" id="PS50157"/>
    </source>
</evidence>
<evidence type="ECO:0000256" key="3">
    <source>
        <dbReference type="ARBA" id="ARBA00022771"/>
    </source>
</evidence>
<evidence type="ECO:0000256" key="5">
    <source>
        <dbReference type="PROSITE-ProRule" id="PRU00042"/>
    </source>
</evidence>
<dbReference type="PANTHER" id="PTHR24403:SF67">
    <property type="entry name" value="FI01116P-RELATED"/>
    <property type="match status" value="1"/>
</dbReference>
<protein>
    <recommendedName>
        <fullName evidence="6">C2H2-type domain-containing protein</fullName>
    </recommendedName>
</protein>
<evidence type="ECO:0000313" key="7">
    <source>
        <dbReference type="EMBL" id="KAF6197383.1"/>
    </source>
</evidence>
<gene>
    <name evidence="7" type="ORF">GE061_020267</name>
</gene>
<keyword evidence="4" id="KW-0862">Zinc</keyword>
<dbReference type="GO" id="GO:0045944">
    <property type="term" value="P:positive regulation of transcription by RNA polymerase II"/>
    <property type="evidence" value="ECO:0007669"/>
    <property type="project" value="TreeGrafter"/>
</dbReference>
<dbReference type="InterPro" id="IPR050688">
    <property type="entry name" value="Zinc_finger/UBP_domain"/>
</dbReference>
<dbReference type="SUPFAM" id="SSF57667">
    <property type="entry name" value="beta-beta-alpha zinc fingers"/>
    <property type="match status" value="2"/>
</dbReference>
<keyword evidence="2" id="KW-0677">Repeat</keyword>
<keyword evidence="3 5" id="KW-0863">Zinc-finger</keyword>
<dbReference type="InterPro" id="IPR013087">
    <property type="entry name" value="Znf_C2H2_type"/>
</dbReference>
<organism evidence="7 8">
    <name type="scientific">Apolygus lucorum</name>
    <name type="common">Small green plant bug</name>
    <name type="synonym">Lygocoris lucorum</name>
    <dbReference type="NCBI Taxonomy" id="248454"/>
    <lineage>
        <taxon>Eukaryota</taxon>
        <taxon>Metazoa</taxon>
        <taxon>Ecdysozoa</taxon>
        <taxon>Arthropoda</taxon>
        <taxon>Hexapoda</taxon>
        <taxon>Insecta</taxon>
        <taxon>Pterygota</taxon>
        <taxon>Neoptera</taxon>
        <taxon>Paraneoptera</taxon>
        <taxon>Hemiptera</taxon>
        <taxon>Heteroptera</taxon>
        <taxon>Panheteroptera</taxon>
        <taxon>Cimicomorpha</taxon>
        <taxon>Miridae</taxon>
        <taxon>Mirini</taxon>
        <taxon>Apolygus</taxon>
    </lineage>
</organism>
<proteinExistence type="predicted"/>
<dbReference type="OrthoDB" id="10004641at2759"/>
<dbReference type="GO" id="GO:0008270">
    <property type="term" value="F:zinc ion binding"/>
    <property type="evidence" value="ECO:0007669"/>
    <property type="project" value="UniProtKB-KW"/>
</dbReference>